<dbReference type="Proteomes" id="UP001595462">
    <property type="component" value="Unassembled WGS sequence"/>
</dbReference>
<dbReference type="SUPFAM" id="SSF51735">
    <property type="entry name" value="NAD(P)-binding Rossmann-fold domains"/>
    <property type="match status" value="1"/>
</dbReference>
<dbReference type="Pfam" id="PF02423">
    <property type="entry name" value="OCD_Mu_crystall"/>
    <property type="match status" value="1"/>
</dbReference>
<proteinExistence type="predicted"/>
<dbReference type="InterPro" id="IPR023401">
    <property type="entry name" value="ODC_N"/>
</dbReference>
<dbReference type="InterPro" id="IPR036291">
    <property type="entry name" value="NAD(P)-bd_dom_sf"/>
</dbReference>
<organism evidence="1 2">
    <name type="scientific">Salinisphaera aquimarina</name>
    <dbReference type="NCBI Taxonomy" id="2094031"/>
    <lineage>
        <taxon>Bacteria</taxon>
        <taxon>Pseudomonadati</taxon>
        <taxon>Pseudomonadota</taxon>
        <taxon>Gammaproteobacteria</taxon>
        <taxon>Salinisphaerales</taxon>
        <taxon>Salinisphaeraceae</taxon>
        <taxon>Salinisphaera</taxon>
    </lineage>
</organism>
<sequence length="311" mass="32680">MLTIDADTAQGCLPFDRLVPALRDAFIAGCEVPPRHHHHGVGNADDSTLLLMPAWSGAYMGIKLVSVFPGNGQRGLPGLHASYLLCDADTGQHLALIDGDQITARRTAAASALAASYLARADSRTLLVLGAGRIGSLMAAAYRSVLPIERVAVWNPTDANAQRLVDELNEQGFEAEVADDLEAAVCAADCISSATLSTTPLISGAWLRPGTHVDLIGSFSPTMREADNDVFTGNSVFVDAPTALHESGDLIDPLNAGCLTADQIRADLAALCQGTHPGRDNDAEITVFKAVGTALEDLASATLIYSTYRNT</sequence>
<comment type="caution">
    <text evidence="1">The sequence shown here is derived from an EMBL/GenBank/DDBJ whole genome shotgun (WGS) entry which is preliminary data.</text>
</comment>
<accession>A0ABV7ERV0</accession>
<dbReference type="InterPro" id="IPR003462">
    <property type="entry name" value="ODC_Mu_crystall"/>
</dbReference>
<dbReference type="PIRSF" id="PIRSF001439">
    <property type="entry name" value="CryM"/>
    <property type="match status" value="1"/>
</dbReference>
<protein>
    <submittedName>
        <fullName evidence="1">Ornithine cyclodeaminase family protein</fullName>
    </submittedName>
</protein>
<dbReference type="Gene3D" id="3.40.50.720">
    <property type="entry name" value="NAD(P)-binding Rossmann-like Domain"/>
    <property type="match status" value="1"/>
</dbReference>
<name>A0ABV7ERV0_9GAMM</name>
<dbReference type="Gene3D" id="3.30.1780.10">
    <property type="entry name" value="ornithine cyclodeaminase, domain 1"/>
    <property type="match status" value="1"/>
</dbReference>
<evidence type="ECO:0000313" key="1">
    <source>
        <dbReference type="EMBL" id="MFC3104578.1"/>
    </source>
</evidence>
<dbReference type="NCBIfam" id="NF004793">
    <property type="entry name" value="PRK06141.1"/>
    <property type="match status" value="1"/>
</dbReference>
<reference evidence="2" key="1">
    <citation type="journal article" date="2019" name="Int. J. Syst. Evol. Microbiol.">
        <title>The Global Catalogue of Microorganisms (GCM) 10K type strain sequencing project: providing services to taxonomists for standard genome sequencing and annotation.</title>
        <authorList>
            <consortium name="The Broad Institute Genomics Platform"/>
            <consortium name="The Broad Institute Genome Sequencing Center for Infectious Disease"/>
            <person name="Wu L."/>
            <person name="Ma J."/>
        </authorList>
    </citation>
    <scope>NUCLEOTIDE SEQUENCE [LARGE SCALE GENOMIC DNA]</scope>
    <source>
        <strain evidence="2">KCTC 52640</strain>
    </source>
</reference>
<evidence type="ECO:0000313" key="2">
    <source>
        <dbReference type="Proteomes" id="UP001595462"/>
    </source>
</evidence>
<dbReference type="EMBL" id="JBHRSS010000004">
    <property type="protein sequence ID" value="MFC3104578.1"/>
    <property type="molecule type" value="Genomic_DNA"/>
</dbReference>
<keyword evidence="2" id="KW-1185">Reference proteome</keyword>
<dbReference type="PANTHER" id="PTHR13812">
    <property type="entry name" value="KETIMINE REDUCTASE MU-CRYSTALLIN"/>
    <property type="match status" value="1"/>
</dbReference>
<dbReference type="PANTHER" id="PTHR13812:SF19">
    <property type="entry name" value="KETIMINE REDUCTASE MU-CRYSTALLIN"/>
    <property type="match status" value="1"/>
</dbReference>
<dbReference type="RefSeq" id="WP_380689847.1">
    <property type="nucleotide sequence ID" value="NZ_JBHRSS010000004.1"/>
</dbReference>
<gene>
    <name evidence="1" type="ORF">ACFOSU_11840</name>
</gene>